<evidence type="ECO:0000256" key="8">
    <source>
        <dbReference type="SAM" id="MobiDB-lite"/>
    </source>
</evidence>
<evidence type="ECO:0000256" key="6">
    <source>
        <dbReference type="ARBA" id="ARBA00023128"/>
    </source>
</evidence>
<evidence type="ECO:0000256" key="3">
    <source>
        <dbReference type="ARBA" id="ARBA00022946"/>
    </source>
</evidence>
<keyword evidence="3" id="KW-0809">Transit peptide</keyword>
<evidence type="ECO:0000313" key="9">
    <source>
        <dbReference type="EMBL" id="WZN66594.1"/>
    </source>
</evidence>
<keyword evidence="2" id="KW-0479">Metal-binding</keyword>
<dbReference type="InterPro" id="IPR029063">
    <property type="entry name" value="SAM-dependent_MTases_sf"/>
</dbReference>
<dbReference type="PANTHER" id="PTHR13184:SF5">
    <property type="entry name" value="METHYLTRANSFERASE-LIKE PROTEIN 17, MITOCHONDRIAL"/>
    <property type="match status" value="1"/>
</dbReference>
<dbReference type="Proteomes" id="UP001472866">
    <property type="component" value="Chromosome 15"/>
</dbReference>
<evidence type="ECO:0000256" key="7">
    <source>
        <dbReference type="ARBA" id="ARBA00045681"/>
    </source>
</evidence>
<sequence>MVFVPRGVACRIEGALRSRRGNPYTPKQLARAANEILSRLSKVNSGGLPSQGTSVVAWRDALRSGSEDEGRSLAAAHALLRGPPSFAAASHALTRAFGIDPYLLTNKGRLDPPQLENVEEKSSNDEETGVRVVRVLDWGAGCGSGSMAAMDVLGAAARRSDSASWPKLELQLDCVEPCDRLRQVGRAVVPEAFWSQRARRRRGQNAAYYDLVLACFSLSELGDDRRFNAAVDDLWQMVRPGGVLAVVEAGNPSGFDSVRRVRERPWATNPSDSRILAPCPHWGGCPAAEGEGEWWCHFAQPWSAAEPIGSSLSGSRGGGLAPAAHWANYARARRGSALALRRSGGSGQGNHVEKLSYLAVQRRGGESPLSALVGGEEEEEEGRASRRRVVGSPRRRGGHILLRVCGAGKEPSGEVVVPKSSGDYAEVRQKRWGDLVHLVA</sequence>
<feature type="region of interest" description="Disordered" evidence="8">
    <location>
        <begin position="368"/>
        <end position="391"/>
    </location>
</feature>
<dbReference type="GO" id="GO:0046872">
    <property type="term" value="F:metal ion binding"/>
    <property type="evidence" value="ECO:0007669"/>
    <property type="project" value="UniProtKB-KW"/>
</dbReference>
<evidence type="ECO:0000256" key="1">
    <source>
        <dbReference type="ARBA" id="ARBA00004173"/>
    </source>
</evidence>
<dbReference type="EMBL" id="CP151515">
    <property type="protein sequence ID" value="WZN66594.1"/>
    <property type="molecule type" value="Genomic_DNA"/>
</dbReference>
<dbReference type="Gene3D" id="3.40.50.150">
    <property type="entry name" value="Vaccinia Virus protein VP39"/>
    <property type="match status" value="1"/>
</dbReference>
<protein>
    <submittedName>
        <fullName evidence="9">Mitochondrial small ribosomal subunit Rsm22</fullName>
    </submittedName>
</protein>
<reference evidence="9 10" key="1">
    <citation type="submission" date="2024-03" db="EMBL/GenBank/DDBJ databases">
        <title>Complete genome sequence of the green alga Chloropicon roscoffensis RCC1871.</title>
        <authorList>
            <person name="Lemieux C."/>
            <person name="Pombert J.-F."/>
            <person name="Otis C."/>
            <person name="Turmel M."/>
        </authorList>
    </citation>
    <scope>NUCLEOTIDE SEQUENCE [LARGE SCALE GENOMIC DNA]</scope>
    <source>
        <strain evidence="9 10">RCC1871</strain>
    </source>
</reference>
<evidence type="ECO:0000256" key="5">
    <source>
        <dbReference type="ARBA" id="ARBA00023014"/>
    </source>
</evidence>
<dbReference type="PANTHER" id="PTHR13184">
    <property type="entry name" value="37S RIBOSOMAL PROTEIN S22"/>
    <property type="match status" value="1"/>
</dbReference>
<dbReference type="Pfam" id="PF09243">
    <property type="entry name" value="Rsm22"/>
    <property type="match status" value="2"/>
</dbReference>
<dbReference type="SUPFAM" id="SSF53335">
    <property type="entry name" value="S-adenosyl-L-methionine-dependent methyltransferases"/>
    <property type="match status" value="1"/>
</dbReference>
<evidence type="ECO:0000313" key="10">
    <source>
        <dbReference type="Proteomes" id="UP001472866"/>
    </source>
</evidence>
<keyword evidence="4" id="KW-0408">Iron</keyword>
<dbReference type="InterPro" id="IPR052571">
    <property type="entry name" value="Mt_RNA_Methyltransferase"/>
</dbReference>
<comment type="function">
    <text evidence="7">Mitochondrial ribosome (mitoribosome) assembly factor. Binds at the interface of the head and body domains of the mitochondrial small ribosomal subunit (mt-SSU), occluding the mRNA channel and preventing compaction of the head domain towards the body. Probable inactive methyltransferase: retains the characteristic folding and ability to bind S-adenosyl-L-methionine, but it probably lost its methyltransferase activity.</text>
</comment>
<keyword evidence="10" id="KW-1185">Reference proteome</keyword>
<dbReference type="GO" id="GO:0005763">
    <property type="term" value="C:mitochondrial small ribosomal subunit"/>
    <property type="evidence" value="ECO:0007669"/>
    <property type="project" value="TreeGrafter"/>
</dbReference>
<keyword evidence="5" id="KW-0411">Iron-sulfur</keyword>
<evidence type="ECO:0000256" key="4">
    <source>
        <dbReference type="ARBA" id="ARBA00023004"/>
    </source>
</evidence>
<dbReference type="AlphaFoldDB" id="A0AAX4PKX9"/>
<organism evidence="9 10">
    <name type="scientific">Chloropicon roscoffensis</name>
    <dbReference type="NCBI Taxonomy" id="1461544"/>
    <lineage>
        <taxon>Eukaryota</taxon>
        <taxon>Viridiplantae</taxon>
        <taxon>Chlorophyta</taxon>
        <taxon>Chloropicophyceae</taxon>
        <taxon>Chloropicales</taxon>
        <taxon>Chloropicaceae</taxon>
        <taxon>Chloropicon</taxon>
    </lineage>
</organism>
<accession>A0AAX4PKX9</accession>
<gene>
    <name evidence="9" type="ORF">HKI87_15g81610</name>
</gene>
<dbReference type="GO" id="GO:0006412">
    <property type="term" value="P:translation"/>
    <property type="evidence" value="ECO:0007669"/>
    <property type="project" value="InterPro"/>
</dbReference>
<evidence type="ECO:0000256" key="2">
    <source>
        <dbReference type="ARBA" id="ARBA00022723"/>
    </source>
</evidence>
<dbReference type="GO" id="GO:0003735">
    <property type="term" value="F:structural constituent of ribosome"/>
    <property type="evidence" value="ECO:0007669"/>
    <property type="project" value="TreeGrafter"/>
</dbReference>
<proteinExistence type="predicted"/>
<dbReference type="InterPro" id="IPR015324">
    <property type="entry name" value="Ribosomal_Rsm22-like"/>
</dbReference>
<comment type="subcellular location">
    <subcellularLocation>
        <location evidence="1">Mitochondrion</location>
    </subcellularLocation>
</comment>
<name>A0AAX4PKX9_9CHLO</name>
<dbReference type="GO" id="GO:0051536">
    <property type="term" value="F:iron-sulfur cluster binding"/>
    <property type="evidence" value="ECO:0007669"/>
    <property type="project" value="UniProtKB-KW"/>
</dbReference>
<dbReference type="GO" id="GO:0008168">
    <property type="term" value="F:methyltransferase activity"/>
    <property type="evidence" value="ECO:0007669"/>
    <property type="project" value="InterPro"/>
</dbReference>
<keyword evidence="6" id="KW-0496">Mitochondrion</keyword>